<gene>
    <name evidence="2" type="ORF">IFDJLNFL_2608</name>
    <name evidence="3" type="ORF">MTDSW087_00861</name>
</gene>
<feature type="region of interest" description="Disordered" evidence="1">
    <location>
        <begin position="1"/>
        <end position="26"/>
    </location>
</feature>
<reference evidence="2" key="2">
    <citation type="journal article" date="2021" name="Front. Microbiol.">
        <title>Comprehensive Comparative Genomics and Phenotyping of Methylobacterium Species.</title>
        <authorList>
            <person name="Alessa O."/>
            <person name="Ogura Y."/>
            <person name="Fujitani Y."/>
            <person name="Takami H."/>
            <person name="Hayashi T."/>
            <person name="Sahin N."/>
            <person name="Tani A."/>
        </authorList>
    </citation>
    <scope>NUCLEOTIDE SEQUENCE</scope>
    <source>
        <strain evidence="2">DSM 22415</strain>
    </source>
</reference>
<feature type="compositionally biased region" description="Basic and acidic residues" evidence="1">
    <location>
        <begin position="221"/>
        <end position="244"/>
    </location>
</feature>
<dbReference type="Proteomes" id="UP001055303">
    <property type="component" value="Unassembled WGS sequence"/>
</dbReference>
<sequence>MNDLVLDPSETRQPRRAAPGDAPMAAPAKGGVGRIALVAGLGLAGLGAFAGATSLMSSLVAPKPVSAVASRLKAADWPDLKDGLPSLAGTPSSTGTAQARFSLPPAEPPAAEPPAALAAVPEPLARGTADLKPAEIKPAAAAQISVPQAAPIQAAAPQVSTPAQAAARPAPPIENAPVIGPVRQASTLPPSRTAAVLPARAAETMRARTASTTFAALPPEHAAKPELPKADLPKPDLPKADPVKPEAAAPAVEQTAAPEAKPAARGEKPDAKPKAKPVQARKPAAAPTAVAAATAPEESDETEVFGIRMPTLSATGRKIGAGVEALGDAVKSLPDKF</sequence>
<keyword evidence="5" id="KW-1185">Reference proteome</keyword>
<dbReference type="EMBL" id="CABFVH010000003">
    <property type="protein sequence ID" value="VUF11186.1"/>
    <property type="molecule type" value="Genomic_DNA"/>
</dbReference>
<feature type="region of interest" description="Disordered" evidence="1">
    <location>
        <begin position="155"/>
        <end position="303"/>
    </location>
</feature>
<dbReference type="Proteomes" id="UP000401717">
    <property type="component" value="Unassembled WGS sequence"/>
</dbReference>
<feature type="compositionally biased region" description="Basic and acidic residues" evidence="1">
    <location>
        <begin position="262"/>
        <end position="273"/>
    </location>
</feature>
<feature type="compositionally biased region" description="Low complexity" evidence="1">
    <location>
        <begin position="155"/>
        <end position="168"/>
    </location>
</feature>
<reference evidence="2" key="3">
    <citation type="submission" date="2021-08" db="EMBL/GenBank/DDBJ databases">
        <authorList>
            <person name="Tani A."/>
            <person name="Ola A."/>
            <person name="Ogura Y."/>
            <person name="Katsura K."/>
            <person name="Hayashi T."/>
        </authorList>
    </citation>
    <scope>NUCLEOTIDE SEQUENCE</scope>
    <source>
        <strain evidence="2">DSM 22415</strain>
    </source>
</reference>
<organism evidence="3 4">
    <name type="scientific">Methylobacterium dankookense</name>
    <dbReference type="NCBI Taxonomy" id="560405"/>
    <lineage>
        <taxon>Bacteria</taxon>
        <taxon>Pseudomonadati</taxon>
        <taxon>Pseudomonadota</taxon>
        <taxon>Alphaproteobacteria</taxon>
        <taxon>Hyphomicrobiales</taxon>
        <taxon>Methylobacteriaceae</taxon>
        <taxon>Methylobacterium</taxon>
    </lineage>
</organism>
<feature type="compositionally biased region" description="Low complexity" evidence="1">
    <location>
        <begin position="17"/>
        <end position="26"/>
    </location>
</feature>
<name>A0A564FTU0_9HYPH</name>
<dbReference type="EMBL" id="BPQI01000071">
    <property type="protein sequence ID" value="GJD56711.1"/>
    <property type="molecule type" value="Genomic_DNA"/>
</dbReference>
<evidence type="ECO:0000313" key="2">
    <source>
        <dbReference type="EMBL" id="GJD56711.1"/>
    </source>
</evidence>
<dbReference type="AlphaFoldDB" id="A0A564FTU0"/>
<feature type="compositionally biased region" description="Polar residues" evidence="1">
    <location>
        <begin position="89"/>
        <end position="99"/>
    </location>
</feature>
<feature type="compositionally biased region" description="Low complexity" evidence="1">
    <location>
        <begin position="199"/>
        <end position="213"/>
    </location>
</feature>
<reference evidence="3 4" key="1">
    <citation type="submission" date="2019-06" db="EMBL/GenBank/DDBJ databases">
        <authorList>
            <person name="Rodrigo-Torres L."/>
            <person name="Arahal R. D."/>
            <person name="Lucena T."/>
        </authorList>
    </citation>
    <scope>NUCLEOTIDE SEQUENCE [LARGE SCALE GENOMIC DNA]</scope>
    <source>
        <strain evidence="3 4">SW08-7</strain>
    </source>
</reference>
<feature type="compositionally biased region" description="Low complexity" evidence="1">
    <location>
        <begin position="283"/>
        <end position="296"/>
    </location>
</feature>
<evidence type="ECO:0000256" key="1">
    <source>
        <dbReference type="SAM" id="MobiDB-lite"/>
    </source>
</evidence>
<feature type="compositionally biased region" description="Low complexity" evidence="1">
    <location>
        <begin position="245"/>
        <end position="260"/>
    </location>
</feature>
<proteinExistence type="predicted"/>
<protein>
    <submittedName>
        <fullName evidence="3">Uncharacterized protein</fullName>
    </submittedName>
</protein>
<dbReference type="OrthoDB" id="7991761at2"/>
<evidence type="ECO:0000313" key="3">
    <source>
        <dbReference type="EMBL" id="VUF11186.1"/>
    </source>
</evidence>
<evidence type="ECO:0000313" key="4">
    <source>
        <dbReference type="Proteomes" id="UP000401717"/>
    </source>
</evidence>
<evidence type="ECO:0000313" key="5">
    <source>
        <dbReference type="Proteomes" id="UP001055303"/>
    </source>
</evidence>
<feature type="region of interest" description="Disordered" evidence="1">
    <location>
        <begin position="79"/>
        <end position="115"/>
    </location>
</feature>
<accession>A0A564FTU0</accession>